<accession>A0A1E2VD42</accession>
<dbReference type="GO" id="GO:0005886">
    <property type="term" value="C:plasma membrane"/>
    <property type="evidence" value="ECO:0007669"/>
    <property type="project" value="UniProtKB-SubCell"/>
</dbReference>
<dbReference type="RefSeq" id="WP_068999943.1">
    <property type="nucleotide sequence ID" value="NZ_MDTQ01000001.1"/>
</dbReference>
<dbReference type="PANTHER" id="PTHR42727:SF1">
    <property type="entry name" value="PHOSPHATE TRANSPORT SYSTEM PERMEASE"/>
    <property type="match status" value="1"/>
</dbReference>
<protein>
    <submittedName>
        <fullName evidence="7">Phosphate ABC transporter permease</fullName>
    </submittedName>
</protein>
<feature type="transmembrane region" description="Helical" evidence="5">
    <location>
        <begin position="30"/>
        <end position="55"/>
    </location>
</feature>
<dbReference type="CDD" id="cd06261">
    <property type="entry name" value="TM_PBP2"/>
    <property type="match status" value="1"/>
</dbReference>
<organism evidence="7 8">
    <name type="scientific">Terasakiispira papahanaumokuakeensis</name>
    <dbReference type="NCBI Taxonomy" id="197479"/>
    <lineage>
        <taxon>Bacteria</taxon>
        <taxon>Pseudomonadati</taxon>
        <taxon>Pseudomonadota</taxon>
        <taxon>Gammaproteobacteria</taxon>
        <taxon>Oceanospirillales</taxon>
        <taxon>Terasakiispira</taxon>
    </lineage>
</organism>
<dbReference type="Gene3D" id="2.130.10.10">
    <property type="entry name" value="YVTN repeat-like/Quinoprotein amine dehydrogenase"/>
    <property type="match status" value="1"/>
</dbReference>
<feature type="transmembrane region" description="Helical" evidence="5">
    <location>
        <begin position="471"/>
        <end position="493"/>
    </location>
</feature>
<feature type="transmembrane region" description="Helical" evidence="5">
    <location>
        <begin position="618"/>
        <end position="642"/>
    </location>
</feature>
<dbReference type="Pfam" id="PF00528">
    <property type="entry name" value="BPD_transp_1"/>
    <property type="match status" value="1"/>
</dbReference>
<dbReference type="EMBL" id="MDTQ01000001">
    <property type="protein sequence ID" value="ODC04940.1"/>
    <property type="molecule type" value="Genomic_DNA"/>
</dbReference>
<evidence type="ECO:0000256" key="1">
    <source>
        <dbReference type="ARBA" id="ARBA00004651"/>
    </source>
</evidence>
<dbReference type="InterPro" id="IPR035906">
    <property type="entry name" value="MetI-like_sf"/>
</dbReference>
<dbReference type="STRING" id="197479.BFW38_16770"/>
<dbReference type="SUPFAM" id="SSF101908">
    <property type="entry name" value="Putative isomerase YbhE"/>
    <property type="match status" value="1"/>
</dbReference>
<gene>
    <name evidence="7" type="ORF">BFW38_16770</name>
</gene>
<evidence type="ECO:0000313" key="7">
    <source>
        <dbReference type="EMBL" id="ODC04940.1"/>
    </source>
</evidence>
<dbReference type="SUPFAM" id="SSF161098">
    <property type="entry name" value="MetI-like"/>
    <property type="match status" value="2"/>
</dbReference>
<dbReference type="AlphaFoldDB" id="A0A1E2VD42"/>
<feature type="transmembrane region" description="Helical" evidence="5">
    <location>
        <begin position="505"/>
        <end position="529"/>
    </location>
</feature>
<evidence type="ECO:0000259" key="6">
    <source>
        <dbReference type="PROSITE" id="PS50928"/>
    </source>
</evidence>
<feature type="transmembrane region" description="Helical" evidence="5">
    <location>
        <begin position="663"/>
        <end position="683"/>
    </location>
</feature>
<feature type="transmembrane region" description="Helical" evidence="5">
    <location>
        <begin position="535"/>
        <end position="557"/>
    </location>
</feature>
<keyword evidence="8" id="KW-1185">Reference proteome</keyword>
<dbReference type="OrthoDB" id="9785113at2"/>
<feature type="transmembrane region" description="Helical" evidence="5">
    <location>
        <begin position="734"/>
        <end position="753"/>
    </location>
</feature>
<sequence>MSTPKNVNEIDFNSTKAQLHRRLRYGKDRITRGVVAVGGIGVIVAILLIFFYLLYEVLPIFRSASIDVGASYALPSVEAGDTRYLSVEEQNELGMRITDQGLAVFFNVSSGQTVQQMALPLPEGVTVQRVASAGAGSPVLAAALSNGQILLFEHQYKLIYPKSGGRVIEPHLEYPYGEQTFSLVSDSAQLSSSKETIQQLAVADDAQSVMLAAVTASGHLQLLRLNKDEDFLTGDLKLTPESLHVPLSEPQIQGVAINYDQRWAYVAAASNKIDVFDLRGDQPTLHQRISAARPGVTITRLQMLLGNLSLLVGASDGSVSQWFIVNEQDENGESHKMLKRIRSFDHDASAVMDIQPEHRRKGFAVLNAEGELGLFHSTANRRVLLQAVTDKPAGIVMSPRSDRVLVVTSDQRVIPIAVHNEHPEVSWSALWSKVWYESYDQPDYIWQSSASNDDFEPKFSLTPLAFGTLKAAFYAMLMATPLAICGAIYTAYFMAPGMRRKVKPVIEMMEALPTVILGFMAGLFLAPFVELNLPGIFALLIFIPVAILVFAFTWANMPKNIRLAVPEGWDAALLIPVVLLAGWAAIALSHPLEHWFFGGDMRRWLTHNMGIDFDQRNALVVGLAMGFAVIPTIFSITEDAIFSVPRHLSHGSLALGATPWQTMIRVVLPTASPGIFSAVMIGMGRAVGETMIVLMATGNTPIMDANIFEGMRTLAANIAVEVPESEVGSTHFRVLFLAAFVLFMFTFVVNTAAELVRQHLRKKFGSL</sequence>
<comment type="similarity">
    <text evidence="5">Belongs to the binding-protein-dependent transport system permease family.</text>
</comment>
<proteinExistence type="inferred from homology"/>
<keyword evidence="4 5" id="KW-0472">Membrane</keyword>
<keyword evidence="2 5" id="KW-0812">Transmembrane</keyword>
<evidence type="ECO:0000256" key="3">
    <source>
        <dbReference type="ARBA" id="ARBA00022989"/>
    </source>
</evidence>
<evidence type="ECO:0000256" key="2">
    <source>
        <dbReference type="ARBA" id="ARBA00022692"/>
    </source>
</evidence>
<keyword evidence="5" id="KW-0813">Transport</keyword>
<keyword evidence="3 5" id="KW-1133">Transmembrane helix</keyword>
<reference evidence="7 8" key="1">
    <citation type="submission" date="2016-08" db="EMBL/GenBank/DDBJ databases">
        <authorList>
            <person name="Seilhamer J.J."/>
        </authorList>
    </citation>
    <scope>NUCLEOTIDE SEQUENCE [LARGE SCALE GENOMIC DNA]</scope>
    <source>
        <strain evidence="7 8">PH27A</strain>
    </source>
</reference>
<comment type="subcellular location">
    <subcellularLocation>
        <location evidence="1 5">Cell membrane</location>
        <topology evidence="1 5">Multi-pass membrane protein</topology>
    </subcellularLocation>
</comment>
<dbReference type="GO" id="GO:0055085">
    <property type="term" value="P:transmembrane transport"/>
    <property type="evidence" value="ECO:0007669"/>
    <property type="project" value="InterPro"/>
</dbReference>
<dbReference type="PROSITE" id="PS50928">
    <property type="entry name" value="ABC_TM1"/>
    <property type="match status" value="1"/>
</dbReference>
<name>A0A1E2VD42_9GAMM</name>
<evidence type="ECO:0000256" key="4">
    <source>
        <dbReference type="ARBA" id="ARBA00023136"/>
    </source>
</evidence>
<dbReference type="Gene3D" id="1.10.3720.10">
    <property type="entry name" value="MetI-like"/>
    <property type="match status" value="2"/>
</dbReference>
<dbReference type="InterPro" id="IPR015943">
    <property type="entry name" value="WD40/YVTN_repeat-like_dom_sf"/>
</dbReference>
<evidence type="ECO:0000256" key="5">
    <source>
        <dbReference type="RuleBase" id="RU363032"/>
    </source>
</evidence>
<evidence type="ECO:0000313" key="8">
    <source>
        <dbReference type="Proteomes" id="UP000094291"/>
    </source>
</evidence>
<feature type="domain" description="ABC transmembrane type-1" evidence="6">
    <location>
        <begin position="465"/>
        <end position="753"/>
    </location>
</feature>
<dbReference type="Proteomes" id="UP000094291">
    <property type="component" value="Unassembled WGS sequence"/>
</dbReference>
<comment type="caution">
    <text evidence="7">The sequence shown here is derived from an EMBL/GenBank/DDBJ whole genome shotgun (WGS) entry which is preliminary data.</text>
</comment>
<feature type="transmembrane region" description="Helical" evidence="5">
    <location>
        <begin position="569"/>
        <end position="588"/>
    </location>
</feature>
<dbReference type="PANTHER" id="PTHR42727">
    <property type="entry name" value="PHOSPHATE TRANSPORT SYSTEM PERMEASE PROTEIN"/>
    <property type="match status" value="1"/>
</dbReference>
<dbReference type="InterPro" id="IPR000515">
    <property type="entry name" value="MetI-like"/>
</dbReference>